<dbReference type="InParanoid" id="A0A0D0CTD1"/>
<reference evidence="2 3" key="1">
    <citation type="submission" date="2014-04" db="EMBL/GenBank/DDBJ databases">
        <authorList>
            <consortium name="DOE Joint Genome Institute"/>
            <person name="Kuo A."/>
            <person name="Kohler A."/>
            <person name="Jargeat P."/>
            <person name="Nagy L.G."/>
            <person name="Floudas D."/>
            <person name="Copeland A."/>
            <person name="Barry K.W."/>
            <person name="Cichocki N."/>
            <person name="Veneault-Fourrey C."/>
            <person name="LaButti K."/>
            <person name="Lindquist E.A."/>
            <person name="Lipzen A."/>
            <person name="Lundell T."/>
            <person name="Morin E."/>
            <person name="Murat C."/>
            <person name="Sun H."/>
            <person name="Tunlid A."/>
            <person name="Henrissat B."/>
            <person name="Grigoriev I.V."/>
            <person name="Hibbett D.S."/>
            <person name="Martin F."/>
            <person name="Nordberg H.P."/>
            <person name="Cantor M.N."/>
            <person name="Hua S.X."/>
        </authorList>
    </citation>
    <scope>NUCLEOTIDE SEQUENCE [LARGE SCALE GENOMIC DNA]</scope>
    <source>
        <strain evidence="2 3">Ve08.2h10</strain>
    </source>
</reference>
<evidence type="ECO:0000313" key="2">
    <source>
        <dbReference type="EMBL" id="KIK74276.1"/>
    </source>
</evidence>
<evidence type="ECO:0000313" key="3">
    <source>
        <dbReference type="Proteomes" id="UP000054538"/>
    </source>
</evidence>
<keyword evidence="1" id="KW-0732">Signal</keyword>
<dbReference type="EMBL" id="KN829009">
    <property type="protein sequence ID" value="KIK74276.1"/>
    <property type="molecule type" value="Genomic_DNA"/>
</dbReference>
<feature type="chain" id="PRO_5002220516" evidence="1">
    <location>
        <begin position="24"/>
        <end position="95"/>
    </location>
</feature>
<keyword evidence="3" id="KW-1185">Reference proteome</keyword>
<feature type="signal peptide" evidence="1">
    <location>
        <begin position="1"/>
        <end position="23"/>
    </location>
</feature>
<name>A0A0D0CTD1_9AGAM</name>
<sequence>YRQFRFLWAVVRAAYFQLTSVEADLDFRKTFYNHVSGDGEWSETAMQLREHKEQAKKRGMYYHALIFKQELTKMTETSHRYASTLAGTKFYQIWT</sequence>
<gene>
    <name evidence="2" type="ORF">PAXRUDRAFT_791272</name>
</gene>
<accession>A0A0D0CTD1</accession>
<protein>
    <submittedName>
        <fullName evidence="2">Uncharacterized protein</fullName>
    </submittedName>
</protein>
<organism evidence="2 3">
    <name type="scientific">Paxillus rubicundulus Ve08.2h10</name>
    <dbReference type="NCBI Taxonomy" id="930991"/>
    <lineage>
        <taxon>Eukaryota</taxon>
        <taxon>Fungi</taxon>
        <taxon>Dikarya</taxon>
        <taxon>Basidiomycota</taxon>
        <taxon>Agaricomycotina</taxon>
        <taxon>Agaricomycetes</taxon>
        <taxon>Agaricomycetidae</taxon>
        <taxon>Boletales</taxon>
        <taxon>Paxilineae</taxon>
        <taxon>Paxillaceae</taxon>
        <taxon>Paxillus</taxon>
    </lineage>
</organism>
<reference evidence="3" key="2">
    <citation type="submission" date="2015-01" db="EMBL/GenBank/DDBJ databases">
        <title>Evolutionary Origins and Diversification of the Mycorrhizal Mutualists.</title>
        <authorList>
            <consortium name="DOE Joint Genome Institute"/>
            <consortium name="Mycorrhizal Genomics Consortium"/>
            <person name="Kohler A."/>
            <person name="Kuo A."/>
            <person name="Nagy L.G."/>
            <person name="Floudas D."/>
            <person name="Copeland A."/>
            <person name="Barry K.W."/>
            <person name="Cichocki N."/>
            <person name="Veneault-Fourrey C."/>
            <person name="LaButti K."/>
            <person name="Lindquist E.A."/>
            <person name="Lipzen A."/>
            <person name="Lundell T."/>
            <person name="Morin E."/>
            <person name="Murat C."/>
            <person name="Riley R."/>
            <person name="Ohm R."/>
            <person name="Sun H."/>
            <person name="Tunlid A."/>
            <person name="Henrissat B."/>
            <person name="Grigoriev I.V."/>
            <person name="Hibbett D.S."/>
            <person name="Martin F."/>
        </authorList>
    </citation>
    <scope>NUCLEOTIDE SEQUENCE [LARGE SCALE GENOMIC DNA]</scope>
    <source>
        <strain evidence="3">Ve08.2h10</strain>
    </source>
</reference>
<dbReference type="Proteomes" id="UP000054538">
    <property type="component" value="Unassembled WGS sequence"/>
</dbReference>
<dbReference type="AlphaFoldDB" id="A0A0D0CTD1"/>
<dbReference type="HOGENOM" id="CLU_2378455_0_0_1"/>
<evidence type="ECO:0000256" key="1">
    <source>
        <dbReference type="SAM" id="SignalP"/>
    </source>
</evidence>
<proteinExistence type="predicted"/>
<feature type="non-terminal residue" evidence="2">
    <location>
        <position position="1"/>
    </location>
</feature>